<dbReference type="AlphaFoldDB" id="A0A9X9XCZ9"/>
<dbReference type="RefSeq" id="WP_211847111.1">
    <property type="nucleotide sequence ID" value="NZ_JAAEDL010000012.1"/>
</dbReference>
<comment type="caution">
    <text evidence="5">The sequence shown here is derived from an EMBL/GenBank/DDBJ whole genome shotgun (WGS) entry which is preliminary data.</text>
</comment>
<dbReference type="InterPro" id="IPR029063">
    <property type="entry name" value="SAM-dependent_MTases_sf"/>
</dbReference>
<sequence length="253" mass="27203">MEAEPGRDLPGLGPPDYARWRASDLGTIAERLERRLILELLGDVRGRRILDLGCGDGDFAIELARRGADVTGIDASPAMIEDAGRRAESEGVPVDFRPAGAEALPFPTGHFDIVVAVTILCFVADAAPVFREVARVLRPGGALVIGELGKWSSWAAMRRIRAWLGSPLWRKGHFRTGRELHALAHEAGLQPGPVRGAIYFPRLGSVARLMARFDSRISRVTTLGAAFLAFRAAKPVGARSVEGRSGDVPSLPA</sequence>
<dbReference type="Gene3D" id="3.40.50.150">
    <property type="entry name" value="Vaccinia Virus protein VP39"/>
    <property type="match status" value="1"/>
</dbReference>
<dbReference type="GO" id="GO:0008757">
    <property type="term" value="F:S-adenosylmethionine-dependent methyltransferase activity"/>
    <property type="evidence" value="ECO:0007669"/>
    <property type="project" value="InterPro"/>
</dbReference>
<dbReference type="GO" id="GO:0032259">
    <property type="term" value="P:methylation"/>
    <property type="evidence" value="ECO:0007669"/>
    <property type="project" value="UniProtKB-KW"/>
</dbReference>
<keyword evidence="2" id="KW-0808">Transferase</keyword>
<dbReference type="Pfam" id="PF08241">
    <property type="entry name" value="Methyltransf_11"/>
    <property type="match status" value="1"/>
</dbReference>
<dbReference type="CDD" id="cd02440">
    <property type="entry name" value="AdoMet_MTases"/>
    <property type="match status" value="1"/>
</dbReference>
<evidence type="ECO:0000259" key="4">
    <source>
        <dbReference type="Pfam" id="PF08241"/>
    </source>
</evidence>
<reference evidence="5" key="2">
    <citation type="journal article" date="2021" name="Syst. Appl. Microbiol.">
        <title>Roseomonas hellenica sp. nov., isolated from roots of wild-growing Alkanna tinctoria.</title>
        <authorList>
            <person name="Rat A."/>
            <person name="Naranjo H.D."/>
            <person name="Lebbe L."/>
            <person name="Cnockaert M."/>
            <person name="Krigas N."/>
            <person name="Grigoriadou K."/>
            <person name="Maloupa E."/>
            <person name="Willems A."/>
        </authorList>
    </citation>
    <scope>NUCLEOTIDE SEQUENCE</scope>
    <source>
        <strain evidence="5">LMG 31228</strain>
    </source>
</reference>
<keyword evidence="3" id="KW-0949">S-adenosyl-L-methionine</keyword>
<evidence type="ECO:0000256" key="3">
    <source>
        <dbReference type="ARBA" id="ARBA00022691"/>
    </source>
</evidence>
<evidence type="ECO:0000256" key="1">
    <source>
        <dbReference type="ARBA" id="ARBA00022603"/>
    </source>
</evidence>
<organism evidence="5 6">
    <name type="scientific">Neoroseomonas eburnea</name>
    <dbReference type="NCBI Taxonomy" id="1346889"/>
    <lineage>
        <taxon>Bacteria</taxon>
        <taxon>Pseudomonadati</taxon>
        <taxon>Pseudomonadota</taxon>
        <taxon>Alphaproteobacteria</taxon>
        <taxon>Acetobacterales</taxon>
        <taxon>Acetobacteraceae</taxon>
        <taxon>Neoroseomonas</taxon>
    </lineage>
</organism>
<dbReference type="SUPFAM" id="SSF53335">
    <property type="entry name" value="S-adenosyl-L-methionine-dependent methyltransferases"/>
    <property type="match status" value="1"/>
</dbReference>
<gene>
    <name evidence="5" type="ORF">GXW74_13900</name>
</gene>
<feature type="domain" description="Methyltransferase type 11" evidence="4">
    <location>
        <begin position="50"/>
        <end position="145"/>
    </location>
</feature>
<dbReference type="EMBL" id="JAAEDL010000012">
    <property type="protein sequence ID" value="MBR0681585.1"/>
    <property type="molecule type" value="Genomic_DNA"/>
</dbReference>
<evidence type="ECO:0000313" key="6">
    <source>
        <dbReference type="Proteomes" id="UP001138709"/>
    </source>
</evidence>
<dbReference type="Proteomes" id="UP001138709">
    <property type="component" value="Unassembled WGS sequence"/>
</dbReference>
<reference evidence="5" key="1">
    <citation type="submission" date="2020-01" db="EMBL/GenBank/DDBJ databases">
        <authorList>
            <person name="Rat A."/>
        </authorList>
    </citation>
    <scope>NUCLEOTIDE SEQUENCE</scope>
    <source>
        <strain evidence="5">LMG 31228</strain>
    </source>
</reference>
<dbReference type="InterPro" id="IPR013216">
    <property type="entry name" value="Methyltransf_11"/>
</dbReference>
<evidence type="ECO:0000313" key="5">
    <source>
        <dbReference type="EMBL" id="MBR0681585.1"/>
    </source>
</evidence>
<name>A0A9X9XCZ9_9PROT</name>
<protein>
    <submittedName>
        <fullName evidence="5">Class I SAM-dependent methyltransferase</fullName>
    </submittedName>
</protein>
<proteinExistence type="predicted"/>
<dbReference type="PANTHER" id="PTHR43464:SF19">
    <property type="entry name" value="UBIQUINONE BIOSYNTHESIS O-METHYLTRANSFERASE, MITOCHONDRIAL"/>
    <property type="match status" value="1"/>
</dbReference>
<keyword evidence="6" id="KW-1185">Reference proteome</keyword>
<dbReference type="PANTHER" id="PTHR43464">
    <property type="entry name" value="METHYLTRANSFERASE"/>
    <property type="match status" value="1"/>
</dbReference>
<evidence type="ECO:0000256" key="2">
    <source>
        <dbReference type="ARBA" id="ARBA00022679"/>
    </source>
</evidence>
<accession>A0A9X9XCZ9</accession>
<keyword evidence="1 5" id="KW-0489">Methyltransferase</keyword>